<dbReference type="SMART" id="SM00025">
    <property type="entry name" value="Pumilio"/>
    <property type="match status" value="4"/>
</dbReference>
<dbReference type="GO" id="GO:0000056">
    <property type="term" value="P:ribosomal small subunit export from nucleus"/>
    <property type="evidence" value="ECO:0007669"/>
    <property type="project" value="TreeGrafter"/>
</dbReference>
<dbReference type="InterPro" id="IPR040000">
    <property type="entry name" value="NOP9"/>
</dbReference>
<feature type="region of interest" description="Disordered" evidence="5">
    <location>
        <begin position="1"/>
        <end position="33"/>
    </location>
</feature>
<name>A0A9Q3INB6_9BASI</name>
<reference evidence="6" key="1">
    <citation type="submission" date="2021-03" db="EMBL/GenBank/DDBJ databases">
        <title>Draft genome sequence of rust myrtle Austropuccinia psidii MF-1, a brazilian biotype.</title>
        <authorList>
            <person name="Quecine M.C."/>
            <person name="Pachon D.M.R."/>
            <person name="Bonatelli M.L."/>
            <person name="Correr F.H."/>
            <person name="Franceschini L.M."/>
            <person name="Leite T.F."/>
            <person name="Margarido G.R.A."/>
            <person name="Almeida C.A."/>
            <person name="Ferrarezi J.A."/>
            <person name="Labate C.A."/>
        </authorList>
    </citation>
    <scope>NUCLEOTIDE SEQUENCE</scope>
    <source>
        <strain evidence="6">MF-1</strain>
    </source>
</reference>
<dbReference type="InterPro" id="IPR011989">
    <property type="entry name" value="ARM-like"/>
</dbReference>
<dbReference type="GO" id="GO:0003723">
    <property type="term" value="F:RNA binding"/>
    <property type="evidence" value="ECO:0007669"/>
    <property type="project" value="InterPro"/>
</dbReference>
<dbReference type="Proteomes" id="UP000765509">
    <property type="component" value="Unassembled WGS sequence"/>
</dbReference>
<dbReference type="OrthoDB" id="392571at2759"/>
<protein>
    <recommendedName>
        <fullName evidence="1">Nucleolar protein 9</fullName>
    </recommendedName>
    <alternativeName>
        <fullName evidence="3 4">Pumilio domain-containing protein NOP9</fullName>
    </alternativeName>
</protein>
<keyword evidence="7" id="KW-1185">Reference proteome</keyword>
<evidence type="ECO:0000313" key="6">
    <source>
        <dbReference type="EMBL" id="MBW0546820.1"/>
    </source>
</evidence>
<dbReference type="PANTHER" id="PTHR13102">
    <property type="entry name" value="NUCLEOLAR PROTEIN 9"/>
    <property type="match status" value="1"/>
</dbReference>
<dbReference type="GO" id="GO:0005730">
    <property type="term" value="C:nucleolus"/>
    <property type="evidence" value="ECO:0007669"/>
    <property type="project" value="TreeGrafter"/>
</dbReference>
<dbReference type="InterPro" id="IPR001313">
    <property type="entry name" value="Pumilio_RNA-bd_rpt"/>
</dbReference>
<evidence type="ECO:0000256" key="1">
    <source>
        <dbReference type="ARBA" id="ARBA00016427"/>
    </source>
</evidence>
<dbReference type="Pfam" id="PF22493">
    <property type="entry name" value="PUF_NOP9"/>
    <property type="match status" value="1"/>
</dbReference>
<organism evidence="6 7">
    <name type="scientific">Austropuccinia psidii MF-1</name>
    <dbReference type="NCBI Taxonomy" id="1389203"/>
    <lineage>
        <taxon>Eukaryota</taxon>
        <taxon>Fungi</taxon>
        <taxon>Dikarya</taxon>
        <taxon>Basidiomycota</taxon>
        <taxon>Pucciniomycotina</taxon>
        <taxon>Pucciniomycetes</taxon>
        <taxon>Pucciniales</taxon>
        <taxon>Sphaerophragmiaceae</taxon>
        <taxon>Austropuccinia</taxon>
    </lineage>
</organism>
<comment type="caution">
    <text evidence="6">The sequence shown here is derived from an EMBL/GenBank/DDBJ whole genome shotgun (WGS) entry which is preliminary data.</text>
</comment>
<dbReference type="GO" id="GO:0030686">
    <property type="term" value="C:90S preribosome"/>
    <property type="evidence" value="ECO:0007669"/>
    <property type="project" value="TreeGrafter"/>
</dbReference>
<dbReference type="InterPro" id="IPR016024">
    <property type="entry name" value="ARM-type_fold"/>
</dbReference>
<keyword evidence="2" id="KW-0677">Repeat</keyword>
<accession>A0A9Q3INB6</accession>
<evidence type="ECO:0000256" key="4">
    <source>
        <dbReference type="ARBA" id="ARBA00031929"/>
    </source>
</evidence>
<dbReference type="EMBL" id="AVOT02051839">
    <property type="protein sequence ID" value="MBW0546820.1"/>
    <property type="molecule type" value="Genomic_DNA"/>
</dbReference>
<dbReference type="GO" id="GO:0000447">
    <property type="term" value="P:endonucleolytic cleavage in ITS1 to separate SSU-rRNA from 5.8S rRNA and LSU-rRNA from tricistronic rRNA transcript (SSU-rRNA, 5.8S rRNA, LSU-rRNA)"/>
    <property type="evidence" value="ECO:0007669"/>
    <property type="project" value="TreeGrafter"/>
</dbReference>
<evidence type="ECO:0000313" key="7">
    <source>
        <dbReference type="Proteomes" id="UP000765509"/>
    </source>
</evidence>
<dbReference type="Gene3D" id="1.25.10.10">
    <property type="entry name" value="Leucine-rich Repeat Variant"/>
    <property type="match status" value="2"/>
</dbReference>
<dbReference type="SUPFAM" id="SSF48371">
    <property type="entry name" value="ARM repeat"/>
    <property type="match status" value="2"/>
</dbReference>
<gene>
    <name evidence="6" type="ORF">O181_086535</name>
</gene>
<evidence type="ECO:0000256" key="5">
    <source>
        <dbReference type="SAM" id="MobiDB-lite"/>
    </source>
</evidence>
<proteinExistence type="predicted"/>
<dbReference type="AlphaFoldDB" id="A0A9Q3INB6"/>
<dbReference type="PANTHER" id="PTHR13102:SF0">
    <property type="entry name" value="NUCLEOLAR PROTEIN 9"/>
    <property type="match status" value="1"/>
</dbReference>
<sequence>MPREFRKRGRGGRRPKPKKDQDPPLSGFVLSNPQSALNSQDVIEIALQNTLPIQQNKLPENSNSNRIFPELTPDLKAYWKQVDERIQELERLGVGGRNIPAGPHHDDEEDEEDERHLLLRSALSELSGHEVALATDPETSIILERIIYSLDDFAKRVLVDRLIGSFVDLCDHRHASHVIQTLLALSASVLDQEARNEHLNSVVQSNQDQQDLPSMSLLLSQAAEDLIPHLSRLSSNPSGCHVLHIMLLLIFGKPIAQENYRSRNSSAWRSKKGHFKSLFSSNSDQLPSSRDLSSRQVPLKLQSKANELYQEMKLFWSNQNGTYLRSAASNPFASVLLQLMVELEFEKGQAETQNSLTDILLDGLIQNKPSYPRSEFVEVCLRDVTASRVIEGIISHLSPIYFKRFCATYFVRRFGQLACHPVVNFIIAKAISRLEKEELFSALEECKPKMINCIDNFRIGPLTAFINRSIILCQSEQQSITKSILKAFGIEQDEDYRYAFPCLIALTRLEYFRKTVAYKTLSSNPAASQSELKLPESNVQGSLLLQGILQLDFPDLSTKLIKALMSLPLEFSMALSHDPIGSRTLDAFLNSPSTTPASRRQFILRFIADVYLKEKIATSLVGHQIRLQQSQFGHFFISKVDLPLFERQRDAWKTKMAAKFPPRTLAKPPISRP</sequence>
<dbReference type="GO" id="GO:0000480">
    <property type="term" value="P:endonucleolytic cleavage in 5'-ETS of tricistronic rRNA transcript (SSU-rRNA, 5.8S rRNA, LSU-rRNA)"/>
    <property type="evidence" value="ECO:0007669"/>
    <property type="project" value="TreeGrafter"/>
</dbReference>
<feature type="compositionally biased region" description="Basic residues" evidence="5">
    <location>
        <begin position="1"/>
        <end position="17"/>
    </location>
</feature>
<evidence type="ECO:0000256" key="2">
    <source>
        <dbReference type="ARBA" id="ARBA00022737"/>
    </source>
</evidence>
<evidence type="ECO:0000256" key="3">
    <source>
        <dbReference type="ARBA" id="ARBA00030932"/>
    </source>
</evidence>
<dbReference type="GO" id="GO:0000472">
    <property type="term" value="P:endonucleolytic cleavage to generate mature 5'-end of SSU-rRNA from (SSU-rRNA, 5.8S rRNA, LSU-rRNA)"/>
    <property type="evidence" value="ECO:0007669"/>
    <property type="project" value="TreeGrafter"/>
</dbReference>
<dbReference type="GO" id="GO:0030688">
    <property type="term" value="C:preribosome, small subunit precursor"/>
    <property type="evidence" value="ECO:0007669"/>
    <property type="project" value="TreeGrafter"/>
</dbReference>